<proteinExistence type="inferred from homology"/>
<feature type="transmembrane region" description="Helical" evidence="2">
    <location>
        <begin position="505"/>
        <end position="523"/>
    </location>
</feature>
<sequence>MAASYRTPGSVTADKQQMAYLLAGPAAGGGEPEARAVKTRRVVAPGSQEESVGASIHRRQMSRAAAKQAALNRVPPRTHKRCEKEHKKHEAEEEARFQELLTAIERGCQEIVPRAQRYVDVAETQRRKKQEALHNEWDQAVFQKIQARIMSEVAKRSSLDVGHRLQLQHQQYLDAVNRTRGIFRDTIIPAEYDPLQPHQSTIRVAVGDIEDPVKRDMLKDLREKQLVSRSAYVVGMCGKETLPPQMWDKISCTPAGRCVNSQGEYAPKVLSPEIAAKRASSVKLDMVDMAIGKEAVLAEYPMGKRMVPGPEARSGRRDLTGLMQPCGDPYAEHRALDDAWLHSTWTEGRRRVDGPEVKQGRRDLTECLQQSKDVHDRRALGDSWLSAKGRRLVPGPEQRRGRKDLYEVLEQKDTGVLQKSRTLGDHYLETMWFTGLGRQAGPMIPGGRKDLFAVLEQQPARPPGTMPPDWADDSWLTMRGRPTQPEKGSGQAATAELLTHICQKGFQAGSLIGLGIILPAVALRRRTSGALLTSPEFQLTGCKVLTYSSAIGLVATGAMGLGMIYGKPLDAEGIEDRAYRLRHNEGQLRVDFLGQVMGFIGAAASVIAFRGMGNMPLAACAGASAGCGLGILAHVLTSKPSEGPNKMIKELS</sequence>
<gene>
    <name evidence="3" type="ORF">WJX84_000635</name>
</gene>
<reference evidence="3 4" key="1">
    <citation type="journal article" date="2024" name="Nat. Commun.">
        <title>Phylogenomics reveals the evolutionary origins of lichenization in chlorophyte algae.</title>
        <authorList>
            <person name="Puginier C."/>
            <person name="Libourel C."/>
            <person name="Otte J."/>
            <person name="Skaloud P."/>
            <person name="Haon M."/>
            <person name="Grisel S."/>
            <person name="Petersen M."/>
            <person name="Berrin J.G."/>
            <person name="Delaux P.M."/>
            <person name="Dal Grande F."/>
            <person name="Keller J."/>
        </authorList>
    </citation>
    <scope>NUCLEOTIDE SEQUENCE [LARGE SCALE GENOMIC DNA]</scope>
    <source>
        <strain evidence="3 4">SAG 2523</strain>
    </source>
</reference>
<dbReference type="AlphaFoldDB" id="A0AAW1SVP3"/>
<protein>
    <submittedName>
        <fullName evidence="3">Uncharacterized protein</fullName>
    </submittedName>
</protein>
<dbReference type="Proteomes" id="UP001485043">
    <property type="component" value="Unassembled WGS sequence"/>
</dbReference>
<dbReference type="InterPro" id="IPR013869">
    <property type="entry name" value="DUF1757"/>
</dbReference>
<comment type="caution">
    <text evidence="3">The sequence shown here is derived from an EMBL/GenBank/DDBJ whole genome shotgun (WGS) entry which is preliminary data.</text>
</comment>
<organism evidence="3 4">
    <name type="scientific">Apatococcus fuscideae</name>
    <dbReference type="NCBI Taxonomy" id="2026836"/>
    <lineage>
        <taxon>Eukaryota</taxon>
        <taxon>Viridiplantae</taxon>
        <taxon>Chlorophyta</taxon>
        <taxon>core chlorophytes</taxon>
        <taxon>Trebouxiophyceae</taxon>
        <taxon>Chlorellales</taxon>
        <taxon>Chlorellaceae</taxon>
        <taxon>Apatococcus</taxon>
    </lineage>
</organism>
<name>A0AAW1SVP3_9CHLO</name>
<feature type="transmembrane region" description="Helical" evidence="2">
    <location>
        <begin position="616"/>
        <end position="637"/>
    </location>
</feature>
<evidence type="ECO:0000313" key="4">
    <source>
        <dbReference type="Proteomes" id="UP001485043"/>
    </source>
</evidence>
<evidence type="ECO:0000313" key="3">
    <source>
        <dbReference type="EMBL" id="KAK9861461.1"/>
    </source>
</evidence>
<dbReference type="EMBL" id="JALJOV010000755">
    <property type="protein sequence ID" value="KAK9861461.1"/>
    <property type="molecule type" value="Genomic_DNA"/>
</dbReference>
<comment type="similarity">
    <text evidence="1">Belongs to the FAM228 family.</text>
</comment>
<feature type="transmembrane region" description="Helical" evidence="2">
    <location>
        <begin position="544"/>
        <end position="565"/>
    </location>
</feature>
<dbReference type="PANTHER" id="PTHR28584:SF1">
    <property type="entry name" value="PROTEIN FAM228B"/>
    <property type="match status" value="1"/>
</dbReference>
<keyword evidence="2" id="KW-0472">Membrane</keyword>
<keyword evidence="4" id="KW-1185">Reference proteome</keyword>
<evidence type="ECO:0000256" key="2">
    <source>
        <dbReference type="SAM" id="Phobius"/>
    </source>
</evidence>
<accession>A0AAW1SVP3</accession>
<keyword evidence="2" id="KW-1133">Transmembrane helix</keyword>
<evidence type="ECO:0000256" key="1">
    <source>
        <dbReference type="ARBA" id="ARBA00007753"/>
    </source>
</evidence>
<keyword evidence="2" id="KW-0812">Transmembrane</keyword>
<feature type="transmembrane region" description="Helical" evidence="2">
    <location>
        <begin position="592"/>
        <end position="609"/>
    </location>
</feature>
<dbReference type="PANTHER" id="PTHR28584">
    <property type="entry name" value="FAMILY WITH SEQUENCE SIMILARITY 228 MEMBER A"/>
    <property type="match status" value="1"/>
</dbReference>
<dbReference type="InterPro" id="IPR040046">
    <property type="entry name" value="FAM228"/>
</dbReference>
<dbReference type="Pfam" id="PF08560">
    <property type="entry name" value="DUF1757"/>
    <property type="match status" value="1"/>
</dbReference>